<dbReference type="InterPro" id="IPR017438">
    <property type="entry name" value="ATP-NAD_kinase_N"/>
</dbReference>
<dbReference type="RefSeq" id="WP_347921654.1">
    <property type="nucleotide sequence ID" value="NZ_JBDXMX010000008.1"/>
</dbReference>
<evidence type="ECO:0000259" key="9">
    <source>
        <dbReference type="PROSITE" id="PS50146"/>
    </source>
</evidence>
<dbReference type="InterPro" id="IPR016064">
    <property type="entry name" value="NAD/diacylglycerol_kinase_sf"/>
</dbReference>
<evidence type="ECO:0000256" key="7">
    <source>
        <dbReference type="ARBA" id="ARBA00023209"/>
    </source>
</evidence>
<proteinExistence type="inferred from homology"/>
<evidence type="ECO:0000256" key="5">
    <source>
        <dbReference type="ARBA" id="ARBA00022777"/>
    </source>
</evidence>
<dbReference type="Pfam" id="PF19279">
    <property type="entry name" value="YegS_C"/>
    <property type="match status" value="1"/>
</dbReference>
<keyword evidence="5 10" id="KW-0418">Kinase</keyword>
<evidence type="ECO:0000313" key="11">
    <source>
        <dbReference type="Proteomes" id="UP001484097"/>
    </source>
</evidence>
<keyword evidence="3" id="KW-0808">Transferase</keyword>
<dbReference type="InterPro" id="IPR045540">
    <property type="entry name" value="YegS/DAGK_C"/>
</dbReference>
<keyword evidence="11" id="KW-1185">Reference proteome</keyword>
<evidence type="ECO:0000256" key="6">
    <source>
        <dbReference type="ARBA" id="ARBA00022840"/>
    </source>
</evidence>
<dbReference type="Pfam" id="PF00781">
    <property type="entry name" value="DAGK_cat"/>
    <property type="match status" value="1"/>
</dbReference>
<evidence type="ECO:0000256" key="4">
    <source>
        <dbReference type="ARBA" id="ARBA00022741"/>
    </source>
</evidence>
<keyword evidence="4" id="KW-0547">Nucleotide-binding</keyword>
<evidence type="ECO:0000256" key="2">
    <source>
        <dbReference type="ARBA" id="ARBA00005983"/>
    </source>
</evidence>
<feature type="domain" description="DAGKc" evidence="9">
    <location>
        <begin position="6"/>
        <end position="165"/>
    </location>
</feature>
<comment type="cofactor">
    <cofactor evidence="1">
        <name>Mg(2+)</name>
        <dbReference type="ChEBI" id="CHEBI:18420"/>
    </cofactor>
</comment>
<gene>
    <name evidence="10" type="ORF">ABDK96_15015</name>
</gene>
<comment type="caution">
    <text evidence="10">The sequence shown here is derived from an EMBL/GenBank/DDBJ whole genome shotgun (WGS) entry which is preliminary data.</text>
</comment>
<keyword evidence="7" id="KW-0594">Phospholipid biosynthesis</keyword>
<reference evidence="10 11" key="1">
    <citation type="submission" date="2024-05" db="EMBL/GenBank/DDBJ databases">
        <authorList>
            <person name="Yi C."/>
        </authorList>
    </citation>
    <scope>NUCLEOTIDE SEQUENCE [LARGE SCALE GENOMIC DNA]</scope>
    <source>
        <strain evidence="10 11">XS13</strain>
    </source>
</reference>
<sequence>MSHPAGGRPHLLLCINPASGVGRGAGIGAEVLARLRSGGADVEVLAVHRESLHGSSSRVAGGPTPDADDELPARRYETALGRRLDGGPQPAAVVVVGGDGMVHVTANVLAGTGIPLGVVPAGTGNDTVRALGWAEAGVAESTERILGALGRPPGAIDLARVELGDLGAAGAGAAGGGTAVVRYAVSGVNVAFDAAVNATANSLRWPRGGLRYVLAVLMELTRYRPAGLRTLLDGAEGASGPAFLLCVMNGRFIGGGMEVTPGTRLDDGILEVFHVPPMHPVRFLRVFPRVFSGRHTDLPEVTIRPARSVRIERVGRGPSERESVVFGDGEPLGQLPATVTVAPGMLAVLGGAES</sequence>
<comment type="similarity">
    <text evidence="2">Belongs to the diacylglycerol/lipid kinase family.</text>
</comment>
<dbReference type="PROSITE" id="PS50146">
    <property type="entry name" value="DAGK"/>
    <property type="match status" value="1"/>
</dbReference>
<dbReference type="InterPro" id="IPR050187">
    <property type="entry name" value="Lipid_Phosphate_FormReg"/>
</dbReference>
<dbReference type="SUPFAM" id="SSF111331">
    <property type="entry name" value="NAD kinase/diacylglycerol kinase-like"/>
    <property type="match status" value="1"/>
</dbReference>
<evidence type="ECO:0000256" key="3">
    <source>
        <dbReference type="ARBA" id="ARBA00022679"/>
    </source>
</evidence>
<dbReference type="GO" id="GO:0016301">
    <property type="term" value="F:kinase activity"/>
    <property type="evidence" value="ECO:0007669"/>
    <property type="project" value="UniProtKB-KW"/>
</dbReference>
<evidence type="ECO:0000313" key="10">
    <source>
        <dbReference type="EMBL" id="MEO9248993.1"/>
    </source>
</evidence>
<keyword evidence="8" id="KW-1208">Phospholipid metabolism</keyword>
<dbReference type="PANTHER" id="PTHR12358">
    <property type="entry name" value="SPHINGOSINE KINASE"/>
    <property type="match status" value="1"/>
</dbReference>
<dbReference type="EMBL" id="JBDXMX010000008">
    <property type="protein sequence ID" value="MEO9248993.1"/>
    <property type="molecule type" value="Genomic_DNA"/>
</dbReference>
<evidence type="ECO:0000256" key="8">
    <source>
        <dbReference type="ARBA" id="ARBA00023264"/>
    </source>
</evidence>
<dbReference type="InterPro" id="IPR001206">
    <property type="entry name" value="Diacylglycerol_kinase_cat_dom"/>
</dbReference>
<name>A0ABV0ILY6_9MICC</name>
<organism evidence="10 11">
    <name type="scientific">Citricoccus nitrophenolicus</name>
    <dbReference type="NCBI Taxonomy" id="863575"/>
    <lineage>
        <taxon>Bacteria</taxon>
        <taxon>Bacillati</taxon>
        <taxon>Actinomycetota</taxon>
        <taxon>Actinomycetes</taxon>
        <taxon>Micrococcales</taxon>
        <taxon>Micrococcaceae</taxon>
        <taxon>Citricoccus</taxon>
    </lineage>
</organism>
<dbReference type="SMART" id="SM00046">
    <property type="entry name" value="DAGKc"/>
    <property type="match status" value="1"/>
</dbReference>
<accession>A0ABV0ILY6</accession>
<dbReference type="Proteomes" id="UP001484097">
    <property type="component" value="Unassembled WGS sequence"/>
</dbReference>
<keyword evidence="7" id="KW-0443">Lipid metabolism</keyword>
<keyword evidence="7" id="KW-0444">Lipid biosynthesis</keyword>
<keyword evidence="6" id="KW-0067">ATP-binding</keyword>
<dbReference type="Gene3D" id="2.60.200.40">
    <property type="match status" value="1"/>
</dbReference>
<protein>
    <submittedName>
        <fullName evidence="10">Diacylglycerol kinase family protein</fullName>
    </submittedName>
</protein>
<dbReference type="PANTHER" id="PTHR12358:SF106">
    <property type="entry name" value="LIPID KINASE YEGS"/>
    <property type="match status" value="1"/>
</dbReference>
<evidence type="ECO:0000256" key="1">
    <source>
        <dbReference type="ARBA" id="ARBA00001946"/>
    </source>
</evidence>
<dbReference type="Gene3D" id="3.40.50.10330">
    <property type="entry name" value="Probable inorganic polyphosphate/atp-NAD kinase, domain 1"/>
    <property type="match status" value="1"/>
</dbReference>